<dbReference type="RefSeq" id="WP_252770855.1">
    <property type="nucleotide sequence ID" value="NZ_JAMXMC010000009.1"/>
</dbReference>
<dbReference type="PROSITE" id="PS50093">
    <property type="entry name" value="PKD"/>
    <property type="match status" value="1"/>
</dbReference>
<feature type="active site" description="Charge relay system" evidence="5">
    <location>
        <position position="256"/>
    </location>
</feature>
<dbReference type="InterPro" id="IPR013783">
    <property type="entry name" value="Ig-like_fold"/>
</dbReference>
<comment type="similarity">
    <text evidence="1 5 6">Belongs to the peptidase S8 family.</text>
</comment>
<dbReference type="PROSITE" id="PS00136">
    <property type="entry name" value="SUBTILASE_ASP"/>
    <property type="match status" value="1"/>
</dbReference>
<dbReference type="InterPro" id="IPR015500">
    <property type="entry name" value="Peptidase_S8_subtilisin-rel"/>
</dbReference>
<evidence type="ECO:0000256" key="1">
    <source>
        <dbReference type="ARBA" id="ARBA00011073"/>
    </source>
</evidence>
<dbReference type="InterPro" id="IPR050131">
    <property type="entry name" value="Peptidase_S8_subtilisin-like"/>
</dbReference>
<keyword evidence="2 5" id="KW-0645">Protease</keyword>
<dbReference type="InterPro" id="IPR000601">
    <property type="entry name" value="PKD_dom"/>
</dbReference>
<evidence type="ECO:0000256" key="2">
    <source>
        <dbReference type="ARBA" id="ARBA00022670"/>
    </source>
</evidence>
<dbReference type="InterPro" id="IPR035986">
    <property type="entry name" value="PKD_dom_sf"/>
</dbReference>
<dbReference type="PANTHER" id="PTHR43806:SF11">
    <property type="entry name" value="CEREVISIN-RELATED"/>
    <property type="match status" value="1"/>
</dbReference>
<dbReference type="PROSITE" id="PS00137">
    <property type="entry name" value="SUBTILASE_HIS"/>
    <property type="match status" value="1"/>
</dbReference>
<dbReference type="PROSITE" id="PS51892">
    <property type="entry name" value="SUBTILASE"/>
    <property type="match status" value="1"/>
</dbReference>
<comment type="caution">
    <text evidence="9">The sequence shown here is derived from an EMBL/GenBank/DDBJ whole genome shotgun (WGS) entry which is preliminary data.</text>
</comment>
<evidence type="ECO:0000256" key="5">
    <source>
        <dbReference type="PROSITE-ProRule" id="PRU01240"/>
    </source>
</evidence>
<gene>
    <name evidence="9" type="ORF">M0L44_16240</name>
</gene>
<dbReference type="Gene3D" id="2.60.40.10">
    <property type="entry name" value="Immunoglobulins"/>
    <property type="match status" value="1"/>
</dbReference>
<accession>A0ABT1BPU6</accession>
<feature type="active site" description="Charge relay system" evidence="5">
    <location>
        <position position="191"/>
    </location>
</feature>
<evidence type="ECO:0000313" key="9">
    <source>
        <dbReference type="EMBL" id="MCO5978249.1"/>
    </source>
</evidence>
<keyword evidence="10" id="KW-1185">Reference proteome</keyword>
<evidence type="ECO:0000256" key="3">
    <source>
        <dbReference type="ARBA" id="ARBA00022801"/>
    </source>
</evidence>
<dbReference type="InterPro" id="IPR022398">
    <property type="entry name" value="Peptidase_S8_His-AS"/>
</dbReference>
<dbReference type="CDD" id="cd00146">
    <property type="entry name" value="PKD"/>
    <property type="match status" value="1"/>
</dbReference>
<dbReference type="PANTHER" id="PTHR43806">
    <property type="entry name" value="PEPTIDASE S8"/>
    <property type="match status" value="1"/>
</dbReference>
<keyword evidence="4 5" id="KW-0720">Serine protease</keyword>
<dbReference type="InterPro" id="IPR023828">
    <property type="entry name" value="Peptidase_S8_Ser-AS"/>
</dbReference>
<evidence type="ECO:0000313" key="10">
    <source>
        <dbReference type="Proteomes" id="UP001204851"/>
    </source>
</evidence>
<reference evidence="9 10" key="1">
    <citation type="submission" date="2022-06" db="EMBL/GenBank/DDBJ databases">
        <title>Ideonella sp. NS12-5 Genome sequencing and assembly.</title>
        <authorList>
            <person name="Jung Y."/>
        </authorList>
    </citation>
    <scope>NUCLEOTIDE SEQUENCE [LARGE SCALE GENOMIC DNA]</scope>
    <source>
        <strain evidence="9 10">NS12-5</strain>
    </source>
</reference>
<feature type="active site" description="Charge relay system" evidence="5">
    <location>
        <position position="440"/>
    </location>
</feature>
<dbReference type="SUPFAM" id="SSF49299">
    <property type="entry name" value="PKD domain"/>
    <property type="match status" value="1"/>
</dbReference>
<name>A0ABT1BPU6_9BURK</name>
<proteinExistence type="inferred from homology"/>
<keyword evidence="7" id="KW-0732">Signal</keyword>
<dbReference type="Pfam" id="PF00082">
    <property type="entry name" value="Peptidase_S8"/>
    <property type="match status" value="1"/>
</dbReference>
<dbReference type="InterPro" id="IPR000209">
    <property type="entry name" value="Peptidase_S8/S53_dom"/>
</dbReference>
<sequence length="649" mass="63462">MLKRNMLLAALSLIAGLAVVPAGATEAPQIHRQPAGAAAADSGRVIVKFRSNASVLSTGRASAQSASTGTAGVQAAGRMSARLGITLTDGRALGVRTQVLKSSSLGSAALAKRLAQDSEVEWAVVDGRRFISSATAPSDPLFPDNLSASLSNLTAGQWYLRAPTSTYVSAINGPGAWAQATGSNVVVAVLDTGIRPEHPDLAGKIVAGYDFVSDTAVANDGDGRDSDPTDPGDWITDADAATSAFSGCTVEGSSWHGTQVAGIIGAASDNGLGMASVAPGVSILPVRVLGKCGGYDSDIIDGMRWAAGLSVPGVATNAHPAKVLNMSLGATGTCSTAYQEAVSEVTAAGAVVVAAAGNESVAAGAPANCPGVIAVGAVRHVGSKAGYSSLGSAVSISAPGGNCGSGALCAYSILSTTNDGTTTAGNDTYSDGTNDAIGTSFASPMVAGTAALMLSLDGSLTPASVKSLLQSSARAFPTTGGSSGIATCQAPSGSTLQDECYCTTSTCGAGMLDASAALTAVAALTPPTASFTLSAASVAPGTSVTLDGSGSSGQNGASVVSYSWALTSGSSLASFSGSTTDSTATLVANAAGSVTVTLTVTDSRGISSSVSQTLTVTGGQSSGGGGGPLGLWWQGGLLALGLLLRRRSA</sequence>
<evidence type="ECO:0000256" key="4">
    <source>
        <dbReference type="ARBA" id="ARBA00022825"/>
    </source>
</evidence>
<dbReference type="Pfam" id="PF22352">
    <property type="entry name" value="K319L-like_PKD"/>
    <property type="match status" value="1"/>
</dbReference>
<dbReference type="InterPro" id="IPR023827">
    <property type="entry name" value="Peptidase_S8_Asp-AS"/>
</dbReference>
<evidence type="ECO:0000256" key="6">
    <source>
        <dbReference type="RuleBase" id="RU003355"/>
    </source>
</evidence>
<protein>
    <submittedName>
        <fullName evidence="9">S8 family serine peptidase</fullName>
    </submittedName>
</protein>
<feature type="chain" id="PRO_5046034627" evidence="7">
    <location>
        <begin position="25"/>
        <end position="649"/>
    </location>
</feature>
<evidence type="ECO:0000259" key="8">
    <source>
        <dbReference type="PROSITE" id="PS50093"/>
    </source>
</evidence>
<dbReference type="InterPro" id="IPR036852">
    <property type="entry name" value="Peptidase_S8/S53_dom_sf"/>
</dbReference>
<evidence type="ECO:0000256" key="7">
    <source>
        <dbReference type="SAM" id="SignalP"/>
    </source>
</evidence>
<keyword evidence="3 5" id="KW-0378">Hydrolase</keyword>
<feature type="domain" description="PKD" evidence="8">
    <location>
        <begin position="527"/>
        <end position="617"/>
    </location>
</feature>
<dbReference type="PROSITE" id="PS00138">
    <property type="entry name" value="SUBTILASE_SER"/>
    <property type="match status" value="1"/>
</dbReference>
<dbReference type="SUPFAM" id="SSF52743">
    <property type="entry name" value="Subtilisin-like"/>
    <property type="match status" value="1"/>
</dbReference>
<dbReference type="CDD" id="cd07496">
    <property type="entry name" value="Peptidases_S8_13"/>
    <property type="match status" value="1"/>
</dbReference>
<dbReference type="Proteomes" id="UP001204851">
    <property type="component" value="Unassembled WGS sequence"/>
</dbReference>
<feature type="signal peptide" evidence="7">
    <location>
        <begin position="1"/>
        <end position="24"/>
    </location>
</feature>
<dbReference type="InterPro" id="IPR034176">
    <property type="entry name" value="Peptidases_S8_13"/>
</dbReference>
<dbReference type="EMBL" id="JAMXMC010000009">
    <property type="protein sequence ID" value="MCO5978249.1"/>
    <property type="molecule type" value="Genomic_DNA"/>
</dbReference>
<dbReference type="Gene3D" id="3.40.50.200">
    <property type="entry name" value="Peptidase S8/S53 domain"/>
    <property type="match status" value="1"/>
</dbReference>
<dbReference type="PRINTS" id="PR00723">
    <property type="entry name" value="SUBTILISIN"/>
</dbReference>
<organism evidence="9 10">
    <name type="scientific">Ideonella oryzae</name>
    <dbReference type="NCBI Taxonomy" id="2937441"/>
    <lineage>
        <taxon>Bacteria</taxon>
        <taxon>Pseudomonadati</taxon>
        <taxon>Pseudomonadota</taxon>
        <taxon>Betaproteobacteria</taxon>
        <taxon>Burkholderiales</taxon>
        <taxon>Sphaerotilaceae</taxon>
        <taxon>Ideonella</taxon>
    </lineage>
</organism>